<keyword evidence="2" id="KW-0812">Transmembrane</keyword>
<feature type="transmembrane region" description="Helical" evidence="2">
    <location>
        <begin position="103"/>
        <end position="124"/>
    </location>
</feature>
<dbReference type="Proteomes" id="UP000597206">
    <property type="component" value="Unassembled WGS sequence"/>
</dbReference>
<keyword evidence="4" id="KW-1185">Reference proteome</keyword>
<feature type="transmembrane region" description="Helical" evidence="2">
    <location>
        <begin position="71"/>
        <end position="97"/>
    </location>
</feature>
<comment type="caution">
    <text evidence="3">The sequence shown here is derived from an EMBL/GenBank/DDBJ whole genome shotgun (WGS) entry which is preliminary data.</text>
</comment>
<evidence type="ECO:0000256" key="1">
    <source>
        <dbReference type="SAM" id="MobiDB-lite"/>
    </source>
</evidence>
<evidence type="ECO:0000313" key="4">
    <source>
        <dbReference type="Proteomes" id="UP000597206"/>
    </source>
</evidence>
<feature type="compositionally biased region" description="Polar residues" evidence="1">
    <location>
        <begin position="14"/>
        <end position="24"/>
    </location>
</feature>
<evidence type="ECO:0000313" key="3">
    <source>
        <dbReference type="EMBL" id="MBF9003297.1"/>
    </source>
</evidence>
<dbReference type="EMBL" id="JADPMR010000004">
    <property type="protein sequence ID" value="MBF9003297.1"/>
    <property type="molecule type" value="Genomic_DNA"/>
</dbReference>
<evidence type="ECO:0000256" key="2">
    <source>
        <dbReference type="SAM" id="Phobius"/>
    </source>
</evidence>
<organism evidence="3 4">
    <name type="scientific">Vibrio nitrifigilis</name>
    <dbReference type="NCBI Taxonomy" id="2789781"/>
    <lineage>
        <taxon>Bacteria</taxon>
        <taxon>Pseudomonadati</taxon>
        <taxon>Pseudomonadota</taxon>
        <taxon>Gammaproteobacteria</taxon>
        <taxon>Vibrionales</taxon>
        <taxon>Vibrionaceae</taxon>
        <taxon>Vibrio</taxon>
    </lineage>
</organism>
<feature type="compositionally biased region" description="Basic and acidic residues" evidence="1">
    <location>
        <begin position="1"/>
        <end position="11"/>
    </location>
</feature>
<proteinExistence type="predicted"/>
<accession>A0ABS0GLT3</accession>
<feature type="region of interest" description="Disordered" evidence="1">
    <location>
        <begin position="1"/>
        <end position="24"/>
    </location>
</feature>
<protein>
    <recommendedName>
        <fullName evidence="5">Phage holin family protein</fullName>
    </recommendedName>
</protein>
<keyword evidence="2" id="KW-0472">Membrane</keyword>
<name>A0ABS0GLT3_9VIBR</name>
<dbReference type="RefSeq" id="WP_196125197.1">
    <property type="nucleotide sequence ID" value="NZ_JADPMR010000004.1"/>
</dbReference>
<gene>
    <name evidence="3" type="ORF">I1A42_22720</name>
</gene>
<keyword evidence="2" id="KW-1133">Transmembrane helix</keyword>
<sequence>MSNQRKEREATEQGGPSQEAHQQPKQPITELLGLVARLRDIAAYSQEWGDNTIKLFFLELDMSVIALKRKVIVSVLLLFLMLIFFLSLCILIAVVTFEITSSIILGSVSFVGALAIILIILMFYQHYLNRFVSLKRTREQIKEGIDVFTQKED</sequence>
<reference evidence="3 4" key="1">
    <citation type="submission" date="2020-11" db="EMBL/GenBank/DDBJ databases">
        <title>Vibrio nitrifigilis sp. nov., a marine nitrogen-fixing bacterium isolated from the lagoon sediment of an islet inside an atoll.</title>
        <authorList>
            <person name="Wang L.-T."/>
            <person name="Shieh W.Y."/>
        </authorList>
    </citation>
    <scope>NUCLEOTIDE SEQUENCE [LARGE SCALE GENOMIC DNA]</scope>
    <source>
        <strain evidence="3 4">NFV-1</strain>
    </source>
</reference>
<evidence type="ECO:0008006" key="5">
    <source>
        <dbReference type="Google" id="ProtNLM"/>
    </source>
</evidence>